<dbReference type="GO" id="GO:0071949">
    <property type="term" value="F:FAD binding"/>
    <property type="evidence" value="ECO:0007669"/>
    <property type="project" value="InterPro"/>
</dbReference>
<evidence type="ECO:0000256" key="1">
    <source>
        <dbReference type="ARBA" id="ARBA00007992"/>
    </source>
</evidence>
<evidence type="ECO:0000259" key="6">
    <source>
        <dbReference type="Pfam" id="PF01494"/>
    </source>
</evidence>
<keyword evidence="5" id="KW-0503">Monooxygenase</keyword>
<keyword evidence="3" id="KW-0274">FAD</keyword>
<evidence type="ECO:0000256" key="4">
    <source>
        <dbReference type="ARBA" id="ARBA00023002"/>
    </source>
</evidence>
<evidence type="ECO:0000313" key="8">
    <source>
        <dbReference type="Proteomes" id="UP000452235"/>
    </source>
</evidence>
<organism evidence="7 8">
    <name type="scientific">Aspergillus terreus</name>
    <dbReference type="NCBI Taxonomy" id="33178"/>
    <lineage>
        <taxon>Eukaryota</taxon>
        <taxon>Fungi</taxon>
        <taxon>Dikarya</taxon>
        <taxon>Ascomycota</taxon>
        <taxon>Pezizomycotina</taxon>
        <taxon>Eurotiomycetes</taxon>
        <taxon>Eurotiomycetidae</taxon>
        <taxon>Eurotiales</taxon>
        <taxon>Aspergillaceae</taxon>
        <taxon>Aspergillus</taxon>
        <taxon>Aspergillus subgen. Circumdati</taxon>
    </lineage>
</organism>
<dbReference type="InterPro" id="IPR002938">
    <property type="entry name" value="FAD-bd"/>
</dbReference>
<dbReference type="VEuPathDB" id="FungiDB:ATEG_10195"/>
<evidence type="ECO:0000256" key="3">
    <source>
        <dbReference type="ARBA" id="ARBA00022827"/>
    </source>
</evidence>
<evidence type="ECO:0000256" key="2">
    <source>
        <dbReference type="ARBA" id="ARBA00022630"/>
    </source>
</evidence>
<proteinExistence type="inferred from homology"/>
<dbReference type="PANTHER" id="PTHR13789:SF316">
    <property type="entry name" value="FAD-BINDING DOMAIN-CONTAINING PROTEIN"/>
    <property type="match status" value="1"/>
</dbReference>
<comment type="similarity">
    <text evidence="1">Belongs to the paxM FAD-dependent monooxygenase family.</text>
</comment>
<feature type="domain" description="FAD-binding" evidence="6">
    <location>
        <begin position="7"/>
        <end position="193"/>
    </location>
</feature>
<keyword evidence="4" id="KW-0560">Oxidoreductase</keyword>
<dbReference type="SUPFAM" id="SSF51905">
    <property type="entry name" value="FAD/NAD(P)-binding domain"/>
    <property type="match status" value="1"/>
</dbReference>
<protein>
    <recommendedName>
        <fullName evidence="6">FAD-binding domain-containing protein</fullName>
    </recommendedName>
</protein>
<feature type="domain" description="FAD-binding" evidence="6">
    <location>
        <begin position="296"/>
        <end position="359"/>
    </location>
</feature>
<dbReference type="EMBL" id="BLJY01000015">
    <property type="protein sequence ID" value="GFF21648.1"/>
    <property type="molecule type" value="Genomic_DNA"/>
</dbReference>
<dbReference type="GO" id="GO:0004497">
    <property type="term" value="F:monooxygenase activity"/>
    <property type="evidence" value="ECO:0007669"/>
    <property type="project" value="UniProtKB-KW"/>
</dbReference>
<keyword evidence="2" id="KW-0285">Flavoprotein</keyword>
<accession>A0A5M3ZEM0</accession>
<dbReference type="Proteomes" id="UP000452235">
    <property type="component" value="Unassembled WGS sequence"/>
</dbReference>
<evidence type="ECO:0000313" key="7">
    <source>
        <dbReference type="EMBL" id="GFF21648.1"/>
    </source>
</evidence>
<evidence type="ECO:0000256" key="5">
    <source>
        <dbReference type="ARBA" id="ARBA00023033"/>
    </source>
</evidence>
<dbReference type="AlphaFoldDB" id="A0A5M3ZEM0"/>
<comment type="caution">
    <text evidence="7">The sequence shown here is derived from an EMBL/GenBank/DDBJ whole genome shotgun (WGS) entry which is preliminary data.</text>
</comment>
<name>A0A5M3ZEM0_ASPTE</name>
<reference evidence="7 8" key="1">
    <citation type="submission" date="2020-01" db="EMBL/GenBank/DDBJ databases">
        <title>Aspergillus terreus IFO 6365 whole genome shotgun sequence.</title>
        <authorList>
            <person name="Kanamasa S."/>
            <person name="Takahashi H."/>
        </authorList>
    </citation>
    <scope>NUCLEOTIDE SEQUENCE [LARGE SCALE GENOMIC DNA]</scope>
    <source>
        <strain evidence="7 8">IFO 6365</strain>
    </source>
</reference>
<keyword evidence="8" id="KW-1185">Reference proteome</keyword>
<dbReference type="PRINTS" id="PR00420">
    <property type="entry name" value="RNGMNOXGNASE"/>
</dbReference>
<dbReference type="InterPro" id="IPR050493">
    <property type="entry name" value="FAD-dep_Monooxygenase_BioMet"/>
</dbReference>
<dbReference type="OrthoDB" id="16820at2759"/>
<dbReference type="PANTHER" id="PTHR13789">
    <property type="entry name" value="MONOOXYGENASE"/>
    <property type="match status" value="1"/>
</dbReference>
<dbReference type="InterPro" id="IPR036188">
    <property type="entry name" value="FAD/NAD-bd_sf"/>
</dbReference>
<dbReference type="Gene3D" id="3.50.50.60">
    <property type="entry name" value="FAD/NAD(P)-binding domain"/>
    <property type="match status" value="1"/>
</dbReference>
<sequence>MATVIEDVAIIGAGLGGMAFAIALSQRSIPCRIYERRSENSETFNSGVTLGPNGSRVLDSLGVLQRIAPLSYQTETHTFKDPDGNTLNRINIATKEISEYKGHRIYRKILKQEFAAVLKELRIPVEYGAKFEEVVDESAAGISFLINGRVEHASVLVGADGIHSTVRKYLTPALPEYVGLVCIYGHLPTDEVSWLAKEADKACTIQDEPGAMFMIPEDHDGSDLMVGRQFPFPALDRGGWEALAHEPDKLYNMFCKDYEQWGPAGRSIMDLLSTRKEGLLLWPFHRMPKLSSWASSAGRVIIIGDAAHALPPSSGQGVNQALEDASTLAGLLKSLPSKTNANEALRLWHERRQDRIDMILKMAEETNMKRLPKAERLALERRGPLSEQQPKILEDLKWLASPDMDEGNIN</sequence>
<dbReference type="Pfam" id="PF01494">
    <property type="entry name" value="FAD_binding_3"/>
    <property type="match status" value="2"/>
</dbReference>
<gene>
    <name evidence="7" type="ORF">ATEIFO6365_0015022100</name>
</gene>